<reference evidence="2 3" key="1">
    <citation type="submission" date="2023-07" db="EMBL/GenBank/DDBJ databases">
        <title>Sequencing the genomes of 1000 actinobacteria strains.</title>
        <authorList>
            <person name="Klenk H.-P."/>
        </authorList>
    </citation>
    <scope>NUCLEOTIDE SEQUENCE [LARGE SCALE GENOMIC DNA]</scope>
    <source>
        <strain evidence="2 3">DSM 44711</strain>
    </source>
</reference>
<dbReference type="PROSITE" id="PS51318">
    <property type="entry name" value="TAT"/>
    <property type="match status" value="1"/>
</dbReference>
<keyword evidence="1" id="KW-0732">Signal</keyword>
<dbReference type="Proteomes" id="UP001183629">
    <property type="component" value="Unassembled WGS sequence"/>
</dbReference>
<evidence type="ECO:0000313" key="3">
    <source>
        <dbReference type="Proteomes" id="UP001183629"/>
    </source>
</evidence>
<feature type="chain" id="PRO_5042119939" evidence="1">
    <location>
        <begin position="26"/>
        <end position="444"/>
    </location>
</feature>
<name>A0AAE4A2Z5_9ACTN</name>
<dbReference type="PANTHER" id="PTHR43649">
    <property type="entry name" value="ARABINOSE-BINDING PROTEIN-RELATED"/>
    <property type="match status" value="1"/>
</dbReference>
<gene>
    <name evidence="2" type="ORF">J2S44_008495</name>
</gene>
<evidence type="ECO:0000313" key="2">
    <source>
        <dbReference type="EMBL" id="MDR7328245.1"/>
    </source>
</evidence>
<dbReference type="Gene3D" id="3.40.190.10">
    <property type="entry name" value="Periplasmic binding protein-like II"/>
    <property type="match status" value="2"/>
</dbReference>
<dbReference type="RefSeq" id="WP_310429277.1">
    <property type="nucleotide sequence ID" value="NZ_JAVDYC010000001.1"/>
</dbReference>
<feature type="signal peptide" evidence="1">
    <location>
        <begin position="1"/>
        <end position="25"/>
    </location>
</feature>
<accession>A0AAE4A2Z5</accession>
<dbReference type="Pfam" id="PF01547">
    <property type="entry name" value="SBP_bac_1"/>
    <property type="match status" value="1"/>
</dbReference>
<dbReference type="InterPro" id="IPR006311">
    <property type="entry name" value="TAT_signal"/>
</dbReference>
<sequence>MISRAMSRRHLLGLGVGAGAAAALAACGSSGPSGQSGAGGDGVADYWSLSGPPGEPARRAALERFNAANPDTKISSIFLKNDAFKQKIKTSIGAGEAPVLIWGWGGGTLKSYVEAGQVDDLTDWFTQNAAVKDKLFPTSFGAATVNGRVYAMPHETVQPILLYWNKKVFDDVGVQPPQSWGDILDLVPKFNARNIAPFALGGQSRWTNMMWLELLLDRTAGSEVFDRVFAGEPNAWSDPAVLDMLTKVQQLIDAKGFVNGFSSITADSNADQALLYTGKAAMMVHGSWSYGIQEEQGGDFVKNDGLGYMNFPPVDGGKGDPSNQVGNPGHYLSINAKATAEQKEVAKKFFSTTLIDAEEPKAWIDSGNVPIIKGSDSMYEANPKGEFLKFVYDTSVNAKVFAQSWDQALSPTAAETLLDNIAKLFQKQVSPQQWVDNMNAVIGK</sequence>
<dbReference type="PROSITE" id="PS51257">
    <property type="entry name" value="PROKAR_LIPOPROTEIN"/>
    <property type="match status" value="1"/>
</dbReference>
<dbReference type="InterPro" id="IPR006059">
    <property type="entry name" value="SBP"/>
</dbReference>
<comment type="caution">
    <text evidence="2">The sequence shown here is derived from an EMBL/GenBank/DDBJ whole genome shotgun (WGS) entry which is preliminary data.</text>
</comment>
<dbReference type="EMBL" id="JAVDYC010000001">
    <property type="protein sequence ID" value="MDR7328245.1"/>
    <property type="molecule type" value="Genomic_DNA"/>
</dbReference>
<dbReference type="SUPFAM" id="SSF53850">
    <property type="entry name" value="Periplasmic binding protein-like II"/>
    <property type="match status" value="1"/>
</dbReference>
<keyword evidence="3" id="KW-1185">Reference proteome</keyword>
<dbReference type="PANTHER" id="PTHR43649:SF14">
    <property type="entry name" value="BLR3389 PROTEIN"/>
    <property type="match status" value="1"/>
</dbReference>
<proteinExistence type="predicted"/>
<protein>
    <submittedName>
        <fullName evidence="2">Raffinose/stachyose/melibiose transport system substrate-binding protein</fullName>
    </submittedName>
</protein>
<dbReference type="InterPro" id="IPR050490">
    <property type="entry name" value="Bact_solute-bd_prot1"/>
</dbReference>
<organism evidence="2 3">
    <name type="scientific">Catenuloplanes niger</name>
    <dbReference type="NCBI Taxonomy" id="587534"/>
    <lineage>
        <taxon>Bacteria</taxon>
        <taxon>Bacillati</taxon>
        <taxon>Actinomycetota</taxon>
        <taxon>Actinomycetes</taxon>
        <taxon>Micromonosporales</taxon>
        <taxon>Micromonosporaceae</taxon>
        <taxon>Catenuloplanes</taxon>
    </lineage>
</organism>
<evidence type="ECO:0000256" key="1">
    <source>
        <dbReference type="SAM" id="SignalP"/>
    </source>
</evidence>
<dbReference type="AlphaFoldDB" id="A0AAE4A2Z5"/>